<gene>
    <name evidence="2" type="ORF">BJY16_007519</name>
</gene>
<organism evidence="2 3">
    <name type="scientific">Actinoplanes octamycinicus</name>
    <dbReference type="NCBI Taxonomy" id="135948"/>
    <lineage>
        <taxon>Bacteria</taxon>
        <taxon>Bacillati</taxon>
        <taxon>Actinomycetota</taxon>
        <taxon>Actinomycetes</taxon>
        <taxon>Micromonosporales</taxon>
        <taxon>Micromonosporaceae</taxon>
        <taxon>Actinoplanes</taxon>
    </lineage>
</organism>
<dbReference type="EMBL" id="JACHNB010000001">
    <property type="protein sequence ID" value="MBB4744060.1"/>
    <property type="molecule type" value="Genomic_DNA"/>
</dbReference>
<protein>
    <submittedName>
        <fullName evidence="2">Uncharacterized protein</fullName>
    </submittedName>
</protein>
<keyword evidence="1" id="KW-0472">Membrane</keyword>
<feature type="transmembrane region" description="Helical" evidence="1">
    <location>
        <begin position="12"/>
        <end position="32"/>
    </location>
</feature>
<evidence type="ECO:0000313" key="3">
    <source>
        <dbReference type="Proteomes" id="UP000546162"/>
    </source>
</evidence>
<comment type="caution">
    <text evidence="2">The sequence shown here is derived from an EMBL/GenBank/DDBJ whole genome shotgun (WGS) entry which is preliminary data.</text>
</comment>
<feature type="transmembrane region" description="Helical" evidence="1">
    <location>
        <begin position="247"/>
        <end position="267"/>
    </location>
</feature>
<evidence type="ECO:0000313" key="2">
    <source>
        <dbReference type="EMBL" id="MBB4744060.1"/>
    </source>
</evidence>
<keyword evidence="3" id="KW-1185">Reference proteome</keyword>
<keyword evidence="1" id="KW-0812">Transmembrane</keyword>
<name>A0A7W7MBQ8_9ACTN</name>
<accession>A0A7W7MBQ8</accession>
<keyword evidence="1" id="KW-1133">Transmembrane helix</keyword>
<reference evidence="2 3" key="1">
    <citation type="submission" date="2020-08" db="EMBL/GenBank/DDBJ databases">
        <title>Sequencing the genomes of 1000 actinobacteria strains.</title>
        <authorList>
            <person name="Klenk H.-P."/>
        </authorList>
    </citation>
    <scope>NUCLEOTIDE SEQUENCE [LARGE SCALE GENOMIC DNA]</scope>
    <source>
        <strain evidence="2 3">DSM 45809</strain>
    </source>
</reference>
<feature type="transmembrane region" description="Helical" evidence="1">
    <location>
        <begin position="52"/>
        <end position="74"/>
    </location>
</feature>
<evidence type="ECO:0000256" key="1">
    <source>
        <dbReference type="SAM" id="Phobius"/>
    </source>
</evidence>
<dbReference type="Proteomes" id="UP000546162">
    <property type="component" value="Unassembled WGS sequence"/>
</dbReference>
<feature type="transmembrane region" description="Helical" evidence="1">
    <location>
        <begin position="204"/>
        <end position="227"/>
    </location>
</feature>
<dbReference type="AlphaFoldDB" id="A0A7W7MBQ8"/>
<feature type="transmembrane region" description="Helical" evidence="1">
    <location>
        <begin position="152"/>
        <end position="170"/>
    </location>
</feature>
<dbReference type="RefSeq" id="WP_185044273.1">
    <property type="nucleotide sequence ID" value="NZ_BAABFG010000005.1"/>
</dbReference>
<proteinExistence type="predicted"/>
<feature type="transmembrane region" description="Helical" evidence="1">
    <location>
        <begin position="176"/>
        <end position="192"/>
    </location>
</feature>
<sequence length="359" mass="37860">MTEWILNGVLGPMLGAISTLIIAALNLAWRLLSLTVLVVPDVTALPQVTGLMATSLGIVDTCYVLAFVWTGIMIMNREWLQSRDGLGELIPRLVVGLIAANCARPICTSVVETANALTTALTGERGGSPVPQLQAAVAQATNGMTGSSPEDFLLLIIAGIVASLAVTLVFQWITRAGLLIVAVGIAPIALAMHGTPQTEPLAKLWWRIMLGAPATVVLQAVALHTTLQILLRPHASLPALGLSGSPGAAMNLLVVTGLLWGVIRIPALMSRFVMQTRPGRVSGLLRLLMVQQATALLRARLLPGAGAAGRIAAHAAGGPARGGGTGRLRPRRRPAPYTLEELRGGVDLYTRAMRRRGWR</sequence>